<proteinExistence type="predicted"/>
<reference evidence="2 3" key="1">
    <citation type="submission" date="2020-08" db="EMBL/GenBank/DDBJ databases">
        <title>Sequencing the genomes of 1000 actinobacteria strains.</title>
        <authorList>
            <person name="Klenk H.-P."/>
        </authorList>
    </citation>
    <scope>NUCLEOTIDE SEQUENCE [LARGE SCALE GENOMIC DNA]</scope>
    <source>
        <strain evidence="2 3">DSM 43149</strain>
    </source>
</reference>
<evidence type="ECO:0000313" key="2">
    <source>
        <dbReference type="EMBL" id="MBB4767083.1"/>
    </source>
</evidence>
<name>A0A7W7I625_9ACTN</name>
<keyword evidence="3" id="KW-1185">Reference proteome</keyword>
<organism evidence="2 3">
    <name type="scientific">Actinoplanes digitatis</name>
    <dbReference type="NCBI Taxonomy" id="1868"/>
    <lineage>
        <taxon>Bacteria</taxon>
        <taxon>Bacillati</taxon>
        <taxon>Actinomycetota</taxon>
        <taxon>Actinomycetes</taxon>
        <taxon>Micromonosporales</taxon>
        <taxon>Micromonosporaceae</taxon>
        <taxon>Actinoplanes</taxon>
    </lineage>
</organism>
<dbReference type="Proteomes" id="UP000578112">
    <property type="component" value="Unassembled WGS sequence"/>
</dbReference>
<feature type="transmembrane region" description="Helical" evidence="1">
    <location>
        <begin position="130"/>
        <end position="149"/>
    </location>
</feature>
<gene>
    <name evidence="2" type="ORF">BJ971_007639</name>
</gene>
<keyword evidence="1" id="KW-0472">Membrane</keyword>
<sequence>MNPRQAWMALPRRTRLEAVDRAKQGRAHSAAGVRLAAMAWGRYAPRLIVMRVSIGLVVAFAVFLVPLANDWPFPVAVLGLLPMVAVMVGEAYAQRRWEGWHRMLGPVNGRRVLLDQAGTAQPLEVGRSFAARYAVPGYLLLAVVGPAAIELTGGHFGAAVLLAAAAAGLAWRAYRRYRRLAQPPLRIDGSGVTFHRLGWTIPWSAIASCDLTDEGDRTVSRQYGEKSTGVAWKLRRKRLEATLATIPEPVRKTVTVWLENNDYAVVLDSGQLAKPPERVAAASRLYLERSGGGAERIGRSRSRR</sequence>
<feature type="transmembrane region" description="Helical" evidence="1">
    <location>
        <begin position="73"/>
        <end position="93"/>
    </location>
</feature>
<protein>
    <recommendedName>
        <fullName evidence="4">PH domain-containing protein</fullName>
    </recommendedName>
</protein>
<dbReference type="EMBL" id="JACHNH010000001">
    <property type="protein sequence ID" value="MBB4767083.1"/>
    <property type="molecule type" value="Genomic_DNA"/>
</dbReference>
<evidence type="ECO:0000313" key="3">
    <source>
        <dbReference type="Proteomes" id="UP000578112"/>
    </source>
</evidence>
<evidence type="ECO:0008006" key="4">
    <source>
        <dbReference type="Google" id="ProtNLM"/>
    </source>
</evidence>
<dbReference type="AlphaFoldDB" id="A0A7W7I625"/>
<dbReference type="RefSeq" id="WP_184998151.1">
    <property type="nucleotide sequence ID" value="NZ_BOMK01000040.1"/>
</dbReference>
<keyword evidence="1" id="KW-1133">Transmembrane helix</keyword>
<feature type="transmembrane region" description="Helical" evidence="1">
    <location>
        <begin position="155"/>
        <end position="174"/>
    </location>
</feature>
<keyword evidence="1" id="KW-0812">Transmembrane</keyword>
<accession>A0A7W7I625</accession>
<evidence type="ECO:0000256" key="1">
    <source>
        <dbReference type="SAM" id="Phobius"/>
    </source>
</evidence>
<comment type="caution">
    <text evidence="2">The sequence shown here is derived from an EMBL/GenBank/DDBJ whole genome shotgun (WGS) entry which is preliminary data.</text>
</comment>
<feature type="transmembrane region" description="Helical" evidence="1">
    <location>
        <begin position="48"/>
        <end position="67"/>
    </location>
</feature>